<protein>
    <submittedName>
        <fullName evidence="1">SDR family NAD(P)-dependent oxidoreductase</fullName>
        <ecNumber evidence="1">1.1.1.-</ecNumber>
    </submittedName>
</protein>
<dbReference type="EMBL" id="JBHRSB010000009">
    <property type="protein sequence ID" value="MFC3003068.1"/>
    <property type="molecule type" value="Genomic_DNA"/>
</dbReference>
<proteinExistence type="predicted"/>
<accession>A0ABV7C0H0</accession>
<gene>
    <name evidence="1" type="ORF">ACFOD3_24455</name>
</gene>
<organism evidence="1 2">
    <name type="scientific">Falsiroseomonas tokyonensis</name>
    <dbReference type="NCBI Taxonomy" id="430521"/>
    <lineage>
        <taxon>Bacteria</taxon>
        <taxon>Pseudomonadati</taxon>
        <taxon>Pseudomonadota</taxon>
        <taxon>Alphaproteobacteria</taxon>
        <taxon>Acetobacterales</taxon>
        <taxon>Roseomonadaceae</taxon>
        <taxon>Falsiroseomonas</taxon>
    </lineage>
</organism>
<dbReference type="PANTHER" id="PTHR42760">
    <property type="entry name" value="SHORT-CHAIN DEHYDROGENASES/REDUCTASES FAMILY MEMBER"/>
    <property type="match status" value="1"/>
</dbReference>
<dbReference type="PANTHER" id="PTHR42760:SF40">
    <property type="entry name" value="3-OXOACYL-[ACYL-CARRIER-PROTEIN] REDUCTASE, CHLOROPLASTIC"/>
    <property type="match status" value="1"/>
</dbReference>
<dbReference type="GO" id="GO:0016491">
    <property type="term" value="F:oxidoreductase activity"/>
    <property type="evidence" value="ECO:0007669"/>
    <property type="project" value="UniProtKB-KW"/>
</dbReference>
<dbReference type="RefSeq" id="WP_216839482.1">
    <property type="nucleotide sequence ID" value="NZ_JAFNJS010000009.1"/>
</dbReference>
<comment type="caution">
    <text evidence="1">The sequence shown here is derived from an EMBL/GenBank/DDBJ whole genome shotgun (WGS) entry which is preliminary data.</text>
</comment>
<dbReference type="EC" id="1.1.1.-" evidence="1"/>
<dbReference type="InterPro" id="IPR002347">
    <property type="entry name" value="SDR_fam"/>
</dbReference>
<evidence type="ECO:0000313" key="2">
    <source>
        <dbReference type="Proteomes" id="UP001595420"/>
    </source>
</evidence>
<dbReference type="Pfam" id="PF13561">
    <property type="entry name" value="adh_short_C2"/>
    <property type="match status" value="1"/>
</dbReference>
<keyword evidence="2" id="KW-1185">Reference proteome</keyword>
<keyword evidence="1" id="KW-0560">Oxidoreductase</keyword>
<name>A0ABV7C0H0_9PROT</name>
<sequence>MMPDTAAGHAIVTGASSGIGAAIVARLLREGWRVTGISRSNPGLAEPGYRHLGLDLLDTAALPKALAAALAGLNPTAFVHAAGLMRGGLLGTLDAEAGRVLWRLHVEAAALLADHLVPQMPDGGRIVLIGSRTAAGAAGRSQYAATKAALVAMARSWAIELAPRRITANVVAPAATETPMLLDPARSAVAPKLPPIGRYIQPEEVAALTAFLLGPEAGAITGQQMVICGGSSL</sequence>
<dbReference type="CDD" id="cd05233">
    <property type="entry name" value="SDR_c"/>
    <property type="match status" value="1"/>
</dbReference>
<dbReference type="Proteomes" id="UP001595420">
    <property type="component" value="Unassembled WGS sequence"/>
</dbReference>
<reference evidence="2" key="1">
    <citation type="journal article" date="2019" name="Int. J. Syst. Evol. Microbiol.">
        <title>The Global Catalogue of Microorganisms (GCM) 10K type strain sequencing project: providing services to taxonomists for standard genome sequencing and annotation.</title>
        <authorList>
            <consortium name="The Broad Institute Genomics Platform"/>
            <consortium name="The Broad Institute Genome Sequencing Center for Infectious Disease"/>
            <person name="Wu L."/>
            <person name="Ma J."/>
        </authorList>
    </citation>
    <scope>NUCLEOTIDE SEQUENCE [LARGE SCALE GENOMIC DNA]</scope>
    <source>
        <strain evidence="2">CGMCC 1.16855</strain>
    </source>
</reference>
<evidence type="ECO:0000313" key="1">
    <source>
        <dbReference type="EMBL" id="MFC3003068.1"/>
    </source>
</evidence>